<comment type="caution">
    <text evidence="1">The sequence shown here is derived from an EMBL/GenBank/DDBJ whole genome shotgun (WGS) entry which is preliminary data.</text>
</comment>
<dbReference type="EMBL" id="LFXA01000009">
    <property type="protein sequence ID" value="KNB51510.1"/>
    <property type="molecule type" value="Genomic_DNA"/>
</dbReference>
<organism evidence="1 2">
    <name type="scientific">Streptomyces caatingaensis</name>
    <dbReference type="NCBI Taxonomy" id="1678637"/>
    <lineage>
        <taxon>Bacteria</taxon>
        <taxon>Bacillati</taxon>
        <taxon>Actinomycetota</taxon>
        <taxon>Actinomycetes</taxon>
        <taxon>Kitasatosporales</taxon>
        <taxon>Streptomycetaceae</taxon>
        <taxon>Streptomyces</taxon>
    </lineage>
</organism>
<dbReference type="STRING" id="1678637.AC230_14080"/>
<name>A0A0K9XDP7_9ACTN</name>
<sequence length="117" mass="13351">MHIDPLMTGDTLPLDLVTIRATVRRALHERPSLPPAQEVREITDALRGHLELMRQEGTTRRDLLGRRTEAWHRWNCVLDRARTELEGDPGSGLCSAVAYMQGLGRTCRYLADCLDEW</sequence>
<accession>A0A0K9XDP7</accession>
<evidence type="ECO:0000313" key="1">
    <source>
        <dbReference type="EMBL" id="KNB51510.1"/>
    </source>
</evidence>
<dbReference type="RefSeq" id="WP_049716514.1">
    <property type="nucleotide sequence ID" value="NZ_LFXA01000009.1"/>
</dbReference>
<dbReference type="InterPro" id="IPR046300">
    <property type="entry name" value="DUF6415"/>
</dbReference>
<keyword evidence="2" id="KW-1185">Reference proteome</keyword>
<dbReference type="Pfam" id="PF19979">
    <property type="entry name" value="DUF6415"/>
    <property type="match status" value="1"/>
</dbReference>
<dbReference type="OrthoDB" id="4291901at2"/>
<gene>
    <name evidence="1" type="ORF">AC230_14080</name>
</gene>
<dbReference type="AlphaFoldDB" id="A0A0K9XDP7"/>
<protein>
    <submittedName>
        <fullName evidence="1">Uncharacterized protein</fullName>
    </submittedName>
</protein>
<reference evidence="2" key="1">
    <citation type="submission" date="2015-07" db="EMBL/GenBank/DDBJ databases">
        <title>Draft genome sequence of Streptomyces sp. CMAA 1322, a bacterium isolated from Caatinga biome, from dry forest semiarid of Brazil.</title>
        <authorList>
            <person name="Santos S.N."/>
            <person name="Gacesa R."/>
            <person name="Taketani R.G."/>
            <person name="Long P.F."/>
            <person name="Melo I.S."/>
        </authorList>
    </citation>
    <scope>NUCLEOTIDE SEQUENCE [LARGE SCALE GENOMIC DNA]</scope>
    <source>
        <strain evidence="2">CMAA 1322</strain>
    </source>
</reference>
<dbReference type="PATRIC" id="fig|1678637.3.peg.3036"/>
<dbReference type="Proteomes" id="UP000037288">
    <property type="component" value="Unassembled WGS sequence"/>
</dbReference>
<proteinExistence type="predicted"/>
<evidence type="ECO:0000313" key="2">
    <source>
        <dbReference type="Proteomes" id="UP000037288"/>
    </source>
</evidence>